<dbReference type="NCBIfam" id="TIGR03596">
    <property type="entry name" value="GTPase_YlqF"/>
    <property type="match status" value="1"/>
</dbReference>
<name>A0A024G746_9STRA</name>
<dbReference type="InterPro" id="IPR016478">
    <property type="entry name" value="GTPase_MTG1"/>
</dbReference>
<dbReference type="InterPro" id="IPR006073">
    <property type="entry name" value="GTP-bd"/>
</dbReference>
<evidence type="ECO:0000313" key="7">
    <source>
        <dbReference type="Proteomes" id="UP000053237"/>
    </source>
</evidence>
<dbReference type="Pfam" id="PF01926">
    <property type="entry name" value="MMR_HSR1"/>
    <property type="match status" value="1"/>
</dbReference>
<dbReference type="CDD" id="cd01856">
    <property type="entry name" value="YlqF"/>
    <property type="match status" value="1"/>
</dbReference>
<keyword evidence="3" id="KW-0496">Mitochondrion</keyword>
<evidence type="ECO:0000256" key="2">
    <source>
        <dbReference type="ARBA" id="ARBA00023134"/>
    </source>
</evidence>
<organism evidence="6 7">
    <name type="scientific">Albugo candida</name>
    <dbReference type="NCBI Taxonomy" id="65357"/>
    <lineage>
        <taxon>Eukaryota</taxon>
        <taxon>Sar</taxon>
        <taxon>Stramenopiles</taxon>
        <taxon>Oomycota</taxon>
        <taxon>Peronosporomycetes</taxon>
        <taxon>Albuginales</taxon>
        <taxon>Albuginaceae</taxon>
        <taxon>Albugo</taxon>
    </lineage>
</organism>
<dbReference type="GO" id="GO:0005525">
    <property type="term" value="F:GTP binding"/>
    <property type="evidence" value="ECO:0007669"/>
    <property type="project" value="UniProtKB-KW"/>
</dbReference>
<dbReference type="InterPro" id="IPR023179">
    <property type="entry name" value="GTP-bd_ortho_bundle_sf"/>
</dbReference>
<dbReference type="InterPro" id="IPR030378">
    <property type="entry name" value="G_CP_dom"/>
</dbReference>
<protein>
    <recommendedName>
        <fullName evidence="3">Mitochondrial GTPase 1</fullName>
    </recommendedName>
</protein>
<dbReference type="GO" id="GO:0005743">
    <property type="term" value="C:mitochondrial inner membrane"/>
    <property type="evidence" value="ECO:0007669"/>
    <property type="project" value="UniProtKB-SubCell"/>
</dbReference>
<feature type="domain" description="CP-type G" evidence="5">
    <location>
        <begin position="22"/>
        <end position="201"/>
    </location>
</feature>
<comment type="caution">
    <text evidence="6">The sequence shown here is derived from an EMBL/GenBank/DDBJ whole genome shotgun (WGS) entry which is preliminary data.</text>
</comment>
<dbReference type="Proteomes" id="UP000053237">
    <property type="component" value="Unassembled WGS sequence"/>
</dbReference>
<feature type="binding site" evidence="4">
    <location>
        <position position="197"/>
    </location>
    <ligand>
        <name>GTP</name>
        <dbReference type="ChEBI" id="CHEBI:37565"/>
    </ligand>
</feature>
<dbReference type="Gene3D" id="3.40.50.300">
    <property type="entry name" value="P-loop containing nucleotide triphosphate hydrolases"/>
    <property type="match status" value="1"/>
</dbReference>
<dbReference type="InterPro" id="IPR019991">
    <property type="entry name" value="GTP-bd_ribosome_bgen"/>
</dbReference>
<evidence type="ECO:0000259" key="5">
    <source>
        <dbReference type="PROSITE" id="PS51721"/>
    </source>
</evidence>
<evidence type="ECO:0000256" key="1">
    <source>
        <dbReference type="ARBA" id="ARBA00022741"/>
    </source>
</evidence>
<dbReference type="STRING" id="65357.A0A024G746"/>
<feature type="binding site" evidence="4">
    <location>
        <begin position="67"/>
        <end position="70"/>
    </location>
    <ligand>
        <name>GTP</name>
        <dbReference type="ChEBI" id="CHEBI:37565"/>
    </ligand>
</feature>
<dbReference type="AlphaFoldDB" id="A0A024G746"/>
<proteinExistence type="inferred from homology"/>
<sequence>MRSVFTLNKKINWFPGHMAAAKKQMQAQLESIDVLIEVRDARIPFSSANAILDTAFDHSKPRLVVFNKCDLANSNMQQVVEAQFIQGPRTTVESSFPRACMFTSVLKGKKVKSVLQWCDENTRAQFKTTAGTMVMVLGIPNVGKSSLINAFRRLSSSTKLAKGKKRALVGPTPGVTVRKDIIQVNATPAIYVVDTPGVMLPNVENQETGLKLALTGAIRDDIVGKEVLADYMLFVLNRMNSTRYVEALQLDQPTDDIEEVFKKIQRQCGAVGKDPETHDRLAADYLLAAFRRGEFGHFTLDHVSKL</sequence>
<evidence type="ECO:0000256" key="4">
    <source>
        <dbReference type="PIRSR" id="PIRSR006230-1"/>
    </source>
</evidence>
<dbReference type="PROSITE" id="PS51721">
    <property type="entry name" value="G_CP"/>
    <property type="match status" value="1"/>
</dbReference>
<dbReference type="SUPFAM" id="SSF52540">
    <property type="entry name" value="P-loop containing nucleoside triphosphate hydrolases"/>
    <property type="match status" value="1"/>
</dbReference>
<dbReference type="GO" id="GO:0003924">
    <property type="term" value="F:GTPase activity"/>
    <property type="evidence" value="ECO:0007669"/>
    <property type="project" value="TreeGrafter"/>
</dbReference>
<dbReference type="PANTHER" id="PTHR45782">
    <property type="entry name" value="MITOCHONDRIAL RIBOSOME-ASSOCIATED GTPASE 1"/>
    <property type="match status" value="1"/>
</dbReference>
<dbReference type="OrthoDB" id="269151at2759"/>
<dbReference type="PANTHER" id="PTHR45782:SF4">
    <property type="entry name" value="MITOCHONDRIAL RIBOSOME-ASSOCIATED GTPASE 1"/>
    <property type="match status" value="1"/>
</dbReference>
<keyword evidence="2 3" id="KW-0342">GTP-binding</keyword>
<comment type="subcellular location">
    <subcellularLocation>
        <location evidence="3">Mitochondrion inner membrane</location>
        <topology evidence="3">Peripheral membrane protein</topology>
    </subcellularLocation>
</comment>
<evidence type="ECO:0000256" key="3">
    <source>
        <dbReference type="PIRNR" id="PIRNR006230"/>
    </source>
</evidence>
<dbReference type="InParanoid" id="A0A024G746"/>
<evidence type="ECO:0000313" key="6">
    <source>
        <dbReference type="EMBL" id="CCI42701.1"/>
    </source>
</evidence>
<dbReference type="Gene3D" id="1.10.1580.10">
    <property type="match status" value="1"/>
</dbReference>
<dbReference type="EMBL" id="CAIX01000038">
    <property type="protein sequence ID" value="CCI42701.1"/>
    <property type="molecule type" value="Genomic_DNA"/>
</dbReference>
<dbReference type="PIRSF" id="PIRSF006230">
    <property type="entry name" value="MG442"/>
    <property type="match status" value="1"/>
</dbReference>
<gene>
    <name evidence="6" type="ORF">BN9_034850</name>
</gene>
<dbReference type="FunCoup" id="A0A024G746">
    <property type="interactions" value="332"/>
</dbReference>
<keyword evidence="7" id="KW-1185">Reference proteome</keyword>
<reference evidence="6 7" key="1">
    <citation type="submission" date="2012-05" db="EMBL/GenBank/DDBJ databases">
        <title>Recombination and specialization in a pathogen metapopulation.</title>
        <authorList>
            <person name="Gardiner A."/>
            <person name="Kemen E."/>
            <person name="Schultz-Larsen T."/>
            <person name="MacLean D."/>
            <person name="Van Oosterhout C."/>
            <person name="Jones J.D.G."/>
        </authorList>
    </citation>
    <scope>NUCLEOTIDE SEQUENCE [LARGE SCALE GENOMIC DNA]</scope>
    <source>
        <strain evidence="6 7">Ac Nc2</strain>
    </source>
</reference>
<accession>A0A024G746</accession>
<dbReference type="InterPro" id="IPR027417">
    <property type="entry name" value="P-loop_NTPase"/>
</dbReference>
<comment type="similarity">
    <text evidence="3">Belongs to the TRAFAC class YlqF/YawG GTPase family. MTG1 subfamily.</text>
</comment>
<dbReference type="GO" id="GO:0032543">
    <property type="term" value="P:mitochondrial translation"/>
    <property type="evidence" value="ECO:0007669"/>
    <property type="project" value="TreeGrafter"/>
</dbReference>
<feature type="binding site" evidence="4">
    <location>
        <begin position="141"/>
        <end position="146"/>
    </location>
    <ligand>
        <name>GTP</name>
        <dbReference type="ChEBI" id="CHEBI:37565"/>
    </ligand>
</feature>
<keyword evidence="1 3" id="KW-0547">Nucleotide-binding</keyword>